<dbReference type="PROSITE" id="PS50850">
    <property type="entry name" value="MFS"/>
    <property type="match status" value="1"/>
</dbReference>
<reference evidence="4 5" key="1">
    <citation type="submission" date="2015-10" db="EMBL/GenBank/DDBJ databases">
        <title>Genomic differences between typical nodule nitrogen-fixing rhizobial strains and those coming from bean seeds.</title>
        <authorList>
            <person name="Peralta H."/>
            <person name="Aguilar-Vera A."/>
            <person name="Diaz R."/>
            <person name="Mora Y."/>
            <person name="Martinez-Batallar G."/>
            <person name="Salazar E."/>
            <person name="Vargas-Lagunas C."/>
            <person name="Encarnacion S."/>
            <person name="Girard L."/>
            <person name="Mora J."/>
        </authorList>
    </citation>
    <scope>NUCLEOTIDE SEQUENCE [LARGE SCALE GENOMIC DNA]</scope>
    <source>
        <strain evidence="4 5">CFNEI 73</strain>
        <plasmid evidence="4 5">C</plasmid>
    </source>
</reference>
<proteinExistence type="predicted"/>
<keyword evidence="3" id="KW-0472">Membrane</keyword>
<keyword evidence="5" id="KW-1185">Reference proteome</keyword>
<sequence length="131" mass="13945">MSSALLTAMRNPVIRASMLAIFLFGFAGAATSPYQSVVGIIELGLSDAFYSALIFAAAFLNVVVSITVGILADRVGNYRTLMLAVILFGIVGYGMVYAWPAKASFMLARLLLLPIYGALNSLLFPLHAPNP</sequence>
<dbReference type="InterPro" id="IPR036259">
    <property type="entry name" value="MFS_trans_sf"/>
</dbReference>
<protein>
    <submittedName>
        <fullName evidence="4">Sugar efflux transporter B</fullName>
    </submittedName>
</protein>
<geneLocation type="plasmid" evidence="4 5">
    <name>C</name>
</geneLocation>
<gene>
    <name evidence="4" type="ORF">SAMCFNEI73_pC0930</name>
</gene>
<evidence type="ECO:0000313" key="4">
    <source>
        <dbReference type="EMBL" id="APG94642.1"/>
    </source>
</evidence>
<evidence type="ECO:0000256" key="2">
    <source>
        <dbReference type="ARBA" id="ARBA00022989"/>
    </source>
</evidence>
<keyword evidence="1" id="KW-0812">Transmembrane</keyword>
<organism evidence="4 5">
    <name type="scientific">Sinorhizobium americanum</name>
    <dbReference type="NCBI Taxonomy" id="194963"/>
    <lineage>
        <taxon>Bacteria</taxon>
        <taxon>Pseudomonadati</taxon>
        <taxon>Pseudomonadota</taxon>
        <taxon>Alphaproteobacteria</taxon>
        <taxon>Hyphomicrobiales</taxon>
        <taxon>Rhizobiaceae</taxon>
        <taxon>Sinorhizobium/Ensifer group</taxon>
        <taxon>Sinorhizobium</taxon>
    </lineage>
</organism>
<dbReference type="Proteomes" id="UP000182306">
    <property type="component" value="Plasmid C"/>
</dbReference>
<dbReference type="Gene3D" id="1.20.1250.20">
    <property type="entry name" value="MFS general substrate transporter like domains"/>
    <property type="match status" value="1"/>
</dbReference>
<dbReference type="AlphaFoldDB" id="A0A1L3LX57"/>
<name>A0A1L3LX57_9HYPH</name>
<evidence type="ECO:0000256" key="3">
    <source>
        <dbReference type="ARBA" id="ARBA00023136"/>
    </source>
</evidence>
<dbReference type="EMBL" id="CP013110">
    <property type="protein sequence ID" value="APG94642.1"/>
    <property type="molecule type" value="Genomic_DNA"/>
</dbReference>
<keyword evidence="2" id="KW-1133">Transmembrane helix</keyword>
<dbReference type="InterPro" id="IPR020846">
    <property type="entry name" value="MFS_dom"/>
</dbReference>
<keyword evidence="4" id="KW-0614">Plasmid</keyword>
<evidence type="ECO:0000256" key="1">
    <source>
        <dbReference type="ARBA" id="ARBA00022692"/>
    </source>
</evidence>
<accession>A0A1L3LX57</accession>
<dbReference type="SUPFAM" id="SSF103473">
    <property type="entry name" value="MFS general substrate transporter"/>
    <property type="match status" value="1"/>
</dbReference>
<dbReference type="GO" id="GO:0022857">
    <property type="term" value="F:transmembrane transporter activity"/>
    <property type="evidence" value="ECO:0007669"/>
    <property type="project" value="InterPro"/>
</dbReference>
<dbReference type="KEGG" id="same:SAMCFNEI73_pC0930"/>
<evidence type="ECO:0000313" key="5">
    <source>
        <dbReference type="Proteomes" id="UP000182306"/>
    </source>
</evidence>